<protein>
    <submittedName>
        <fullName evidence="2">Uncharacterized protein</fullName>
    </submittedName>
</protein>
<name>A0A1F5YXM2_9BACT</name>
<evidence type="ECO:0000313" key="3">
    <source>
        <dbReference type="Proteomes" id="UP000178448"/>
    </source>
</evidence>
<organism evidence="2 3">
    <name type="scientific">Candidatus Gottesmanbacteria bacterium RBG_16_52_11</name>
    <dbReference type="NCBI Taxonomy" id="1798374"/>
    <lineage>
        <taxon>Bacteria</taxon>
        <taxon>Candidatus Gottesmaniibacteriota</taxon>
    </lineage>
</organism>
<dbReference type="AlphaFoldDB" id="A0A1F5YXM2"/>
<keyword evidence="1" id="KW-0472">Membrane</keyword>
<gene>
    <name evidence="2" type="ORF">A2Z33_06670</name>
</gene>
<comment type="caution">
    <text evidence="2">The sequence shown here is derived from an EMBL/GenBank/DDBJ whole genome shotgun (WGS) entry which is preliminary data.</text>
</comment>
<keyword evidence="1" id="KW-0812">Transmembrane</keyword>
<evidence type="ECO:0000256" key="1">
    <source>
        <dbReference type="SAM" id="Phobius"/>
    </source>
</evidence>
<dbReference type="Proteomes" id="UP000178448">
    <property type="component" value="Unassembled WGS sequence"/>
</dbReference>
<feature type="transmembrane region" description="Helical" evidence="1">
    <location>
        <begin position="12"/>
        <end position="38"/>
    </location>
</feature>
<keyword evidence="1" id="KW-1133">Transmembrane helix</keyword>
<proteinExistence type="predicted"/>
<accession>A0A1F5YXM2</accession>
<sequence>MYKIRFLKDKELLAALAMLSAVGVMLIVNAVLIIPGFISVVRSRTPPAMAEPIDTETVNEAIRLLGR</sequence>
<reference evidence="2 3" key="1">
    <citation type="journal article" date="2016" name="Nat. Commun.">
        <title>Thousands of microbial genomes shed light on interconnected biogeochemical processes in an aquifer system.</title>
        <authorList>
            <person name="Anantharaman K."/>
            <person name="Brown C.T."/>
            <person name="Hug L.A."/>
            <person name="Sharon I."/>
            <person name="Castelle C.J."/>
            <person name="Probst A.J."/>
            <person name="Thomas B.C."/>
            <person name="Singh A."/>
            <person name="Wilkins M.J."/>
            <person name="Karaoz U."/>
            <person name="Brodie E.L."/>
            <person name="Williams K.H."/>
            <person name="Hubbard S.S."/>
            <person name="Banfield J.F."/>
        </authorList>
    </citation>
    <scope>NUCLEOTIDE SEQUENCE [LARGE SCALE GENOMIC DNA]</scope>
</reference>
<dbReference type="EMBL" id="MFJD01000001">
    <property type="protein sequence ID" value="OGG04949.1"/>
    <property type="molecule type" value="Genomic_DNA"/>
</dbReference>
<dbReference type="STRING" id="1798374.A2Z33_06670"/>
<evidence type="ECO:0000313" key="2">
    <source>
        <dbReference type="EMBL" id="OGG04949.1"/>
    </source>
</evidence>